<evidence type="ECO:0000313" key="4">
    <source>
        <dbReference type="Proteomes" id="UP000799772"/>
    </source>
</evidence>
<dbReference type="InterPro" id="IPR013126">
    <property type="entry name" value="Hsp_70_fam"/>
</dbReference>
<dbReference type="Pfam" id="PF00012">
    <property type="entry name" value="HSP70"/>
    <property type="match status" value="1"/>
</dbReference>
<accession>A0A9P4M9I2</accession>
<dbReference type="Proteomes" id="UP000799772">
    <property type="component" value="Unassembled WGS sequence"/>
</dbReference>
<dbReference type="OrthoDB" id="2963168at2759"/>
<evidence type="ECO:0000256" key="2">
    <source>
        <dbReference type="ARBA" id="ARBA00022840"/>
    </source>
</evidence>
<evidence type="ECO:0000313" key="3">
    <source>
        <dbReference type="EMBL" id="KAF2102746.1"/>
    </source>
</evidence>
<protein>
    <submittedName>
        <fullName evidence="3">Actin-like ATPase domain-containing protein</fullName>
    </submittedName>
</protein>
<keyword evidence="2" id="KW-0067">ATP-binding</keyword>
<organism evidence="3 4">
    <name type="scientific">Rhizodiscina lignyota</name>
    <dbReference type="NCBI Taxonomy" id="1504668"/>
    <lineage>
        <taxon>Eukaryota</taxon>
        <taxon>Fungi</taxon>
        <taxon>Dikarya</taxon>
        <taxon>Ascomycota</taxon>
        <taxon>Pezizomycotina</taxon>
        <taxon>Dothideomycetes</taxon>
        <taxon>Pleosporomycetidae</taxon>
        <taxon>Aulographales</taxon>
        <taxon>Rhizodiscinaceae</taxon>
        <taxon>Rhizodiscina</taxon>
    </lineage>
</organism>
<dbReference type="Gene3D" id="3.30.420.40">
    <property type="match status" value="2"/>
</dbReference>
<dbReference type="EMBL" id="ML978122">
    <property type="protein sequence ID" value="KAF2102746.1"/>
    <property type="molecule type" value="Genomic_DNA"/>
</dbReference>
<sequence length="590" mass="66729">MAAAGAYKLIVGVDFGTTYTGVSFVLSTRAPKDVYVIRSWSGASRPSDNAWKTPSRIAYAEENPNHDKDQIGFDVTPGMTSYSWFKLLLDRAAERRFDDPDLRDIEGPGMLRLPRNKTAQQVCADFLRGIYQKTFEELNTRMLASVVNAMPIDFSFTVPAIWSDKAKADTIASARAAGFGSRPGDTITLITEPEAAAISVMKYLADDGNDQLQKGDSILIVDCGGGTIDLTGYDIERVVPELEFSELLVGEGGKCGSTHIDRRFHQWMSDTFGAAFDSVPFPKKGPGSKFMREFESIKVNFGSETVDQTYEIPLLLRGVQSCPNYDMEETMVKFSKRDLQEFFEPVVQNVIGLIEQQVAQANIEKGKSINKIILVGGFGDSRYLLDAVREWGRLNGNFEIICPVYPQAAIVIGASIRGLGGPGSQPRSRKCRRHYGFQLDLPYDEINDDKRHMYHNEYDRKRYTRGTMVWKIPMGCEIDENTLIKQHIKKPWFKGESLQFTLGLYSSSLDPPPKREEHPRVHKVGTIKVDLTDKDLKRFKRKWKVTQDRWVWQLEYEIQILFGQREGTLCFRAKCGDNFIGSTQIEYARE</sequence>
<evidence type="ECO:0000256" key="1">
    <source>
        <dbReference type="ARBA" id="ARBA00022741"/>
    </source>
</evidence>
<dbReference type="Gene3D" id="3.90.640.10">
    <property type="entry name" value="Actin, Chain A, domain 4"/>
    <property type="match status" value="1"/>
</dbReference>
<reference evidence="3" key="1">
    <citation type="journal article" date="2020" name="Stud. Mycol.">
        <title>101 Dothideomycetes genomes: a test case for predicting lifestyles and emergence of pathogens.</title>
        <authorList>
            <person name="Haridas S."/>
            <person name="Albert R."/>
            <person name="Binder M."/>
            <person name="Bloem J."/>
            <person name="Labutti K."/>
            <person name="Salamov A."/>
            <person name="Andreopoulos B."/>
            <person name="Baker S."/>
            <person name="Barry K."/>
            <person name="Bills G."/>
            <person name="Bluhm B."/>
            <person name="Cannon C."/>
            <person name="Castanera R."/>
            <person name="Culley D."/>
            <person name="Daum C."/>
            <person name="Ezra D."/>
            <person name="Gonzalez J."/>
            <person name="Henrissat B."/>
            <person name="Kuo A."/>
            <person name="Liang C."/>
            <person name="Lipzen A."/>
            <person name="Lutzoni F."/>
            <person name="Magnuson J."/>
            <person name="Mondo S."/>
            <person name="Nolan M."/>
            <person name="Ohm R."/>
            <person name="Pangilinan J."/>
            <person name="Park H.-J."/>
            <person name="Ramirez L."/>
            <person name="Alfaro M."/>
            <person name="Sun H."/>
            <person name="Tritt A."/>
            <person name="Yoshinaga Y."/>
            <person name="Zwiers L.-H."/>
            <person name="Turgeon B."/>
            <person name="Goodwin S."/>
            <person name="Spatafora J."/>
            <person name="Crous P."/>
            <person name="Grigoriev I."/>
        </authorList>
    </citation>
    <scope>NUCLEOTIDE SEQUENCE</scope>
    <source>
        <strain evidence="3">CBS 133067</strain>
    </source>
</reference>
<dbReference type="GO" id="GO:0140662">
    <property type="term" value="F:ATP-dependent protein folding chaperone"/>
    <property type="evidence" value="ECO:0007669"/>
    <property type="project" value="InterPro"/>
</dbReference>
<comment type="caution">
    <text evidence="3">The sequence shown here is derived from an EMBL/GenBank/DDBJ whole genome shotgun (WGS) entry which is preliminary data.</text>
</comment>
<dbReference type="CDD" id="cd10170">
    <property type="entry name" value="ASKHA_NBD_HSP70"/>
    <property type="match status" value="1"/>
</dbReference>
<dbReference type="PANTHER" id="PTHR14187">
    <property type="entry name" value="ALPHA KINASE/ELONGATION FACTOR 2 KINASE"/>
    <property type="match status" value="1"/>
</dbReference>
<name>A0A9P4M9I2_9PEZI</name>
<proteinExistence type="predicted"/>
<dbReference type="SUPFAM" id="SSF53067">
    <property type="entry name" value="Actin-like ATPase domain"/>
    <property type="match status" value="2"/>
</dbReference>
<dbReference type="GO" id="GO:0005524">
    <property type="term" value="F:ATP binding"/>
    <property type="evidence" value="ECO:0007669"/>
    <property type="project" value="UniProtKB-KW"/>
</dbReference>
<keyword evidence="4" id="KW-1185">Reference proteome</keyword>
<dbReference type="PANTHER" id="PTHR14187:SF81">
    <property type="entry name" value="HSP70 FAMILY PROTEIN (AFU_ORTHOLOGUE AFUA_4G14040)"/>
    <property type="match status" value="1"/>
</dbReference>
<dbReference type="AlphaFoldDB" id="A0A9P4M9I2"/>
<gene>
    <name evidence="3" type="ORF">NA57DRAFT_31484</name>
</gene>
<dbReference type="InterPro" id="IPR043129">
    <property type="entry name" value="ATPase_NBD"/>
</dbReference>
<keyword evidence="1" id="KW-0547">Nucleotide-binding</keyword>